<dbReference type="Pfam" id="PF13385">
    <property type="entry name" value="Laminin_G_3"/>
    <property type="match status" value="1"/>
</dbReference>
<dbReference type="InterPro" id="IPR006626">
    <property type="entry name" value="PbH1"/>
</dbReference>
<dbReference type="InterPro" id="IPR035986">
    <property type="entry name" value="PKD_dom_sf"/>
</dbReference>
<dbReference type="Pfam" id="PF18911">
    <property type="entry name" value="PKD_4"/>
    <property type="match status" value="1"/>
</dbReference>
<dbReference type="InterPro" id="IPR000601">
    <property type="entry name" value="PKD_dom"/>
</dbReference>
<name>A0A4P8EMI4_9RHOB</name>
<sequence length="1372" mass="145151">MTTYVVSNAAELKSALSSANDGDNIELQAGDYGDVTLLHIKFTSEVTISAYNAEPPRFNSIALWNCDNLTFDGINVDFTPDADTVEWSAAIRADDSSDIKIINSTITGGNAVAGIDIDAPAGTQGSAGINGYPIGVGMSFYNSADITVENNTISQFSAGVRFNGTDGINMNYNEVHNVRKVPVGGGNVNNVHMEGNYFHDLTPWKFGSAGDHGDFVHFWTTPDQDGPSENFVFSGNFFAQGEGVPVLGIYLDDNTNDIGFTNVLVENNVLHNSNAQGLRMEDVVGLTVINNTMVQGSGGDAQDAPGIYLATGTRDVIISNNIYAGVSGSRGKDPIADNITISDNKTVQVHDPLADDYAGNLFVDALATSPSLEDLSVVPGSMLDGYGANIATAPEGRITYDRGEGLALSTHDFDLVLEGAGEVTWDFGDGTIARGQSVQHTFASSGTYVATATIQYEDGTEQSFTKTVHALNPVGYQTDFDDGLQKNVTIKGDVEFEEGQNGNAVRLTSPRSTVTFEATDELLNNPEYTISLAFRKEPGQETSGGRILYFSGTAVVDLGATSITLRGVTDASESIQLSAGNLDLDNSDWHQFTYTASKSDGSAVLYIDGVEVARMDGLTGGQYTTLSHDMHLGNPYGSNFTGLLDEATFLRAALTPEEVLESYEAFRDGVGMVDYNPDSEDLAEPEEAGDTATAPNPEDPVTEVMPEEETTTNPAVLSYTAGNGLMTFENGDVAATDIIGTTTSEGIYLGGQGRVASISRTHVTDILRQDSFSISMTLTSSGQQSAGEIMRLHSSFTASVTAGGELNLYLCGEDGGRWSITTQGANLSDMEPHDISVSYANGSLEVAVNGNVLASAEGIEPLADVGQHDLTFGNPWNGTNFDGVLSQLAISLSDEPIDSADIPQLDYNPTPVPESPSADTNPELSAVLSYTAGNGLMTFENGDVAATDIIGTTTSEGIYLGGQGRVASISRTHVTDILRQDSFSISMTLTSSGQQSEGEVMRLHSSLTASVTSKGELNLYLCGEDGGRRSITTQGANLSDMEPHDINISYSNGSLKITVNGNVLASAEGIEPLADVGQHDLTFGNPWNGTNFDGVLSQLAISLSDEPIDSADIPQLDYNPTPVPESPSADTNPELSAVLSYTAGNGLMTFENGDVAITGITGTTTSEGIYLGDQGSVANIDRAYVTDILEQDSFSISMTLTSSGQQNAGEIMRLHSSFTASVTSKGELNLYLCGEDGGRRSITTQGANLSDMEPHDINISYSNGSLKITVNGNVLASAEGIEPLADVGQHNLTFGNPWNGTNFDGVLSQLAISLSDEPIDSQSLVPDVQMATLDLPFEQNDDPWTSPVIEPSTDIANPFETMLTTGQDDYFI</sequence>
<dbReference type="Gene3D" id="2.160.20.10">
    <property type="entry name" value="Single-stranded right-handed beta-helix, Pectin lyase-like"/>
    <property type="match status" value="2"/>
</dbReference>
<evidence type="ECO:0000256" key="1">
    <source>
        <dbReference type="SAM" id="MobiDB-lite"/>
    </source>
</evidence>
<dbReference type="Gene3D" id="2.60.40.10">
    <property type="entry name" value="Immunoglobulins"/>
    <property type="match status" value="1"/>
</dbReference>
<dbReference type="EMBL" id="CP039966">
    <property type="protein sequence ID" value="QCO58112.1"/>
    <property type="molecule type" value="Genomic_DNA"/>
</dbReference>
<dbReference type="InterPro" id="IPR039448">
    <property type="entry name" value="Beta_helix"/>
</dbReference>
<proteinExistence type="predicted"/>
<evidence type="ECO:0000313" key="3">
    <source>
        <dbReference type="EMBL" id="QCO58112.1"/>
    </source>
</evidence>
<reference evidence="3 4" key="1">
    <citation type="submission" date="2019-05" db="EMBL/GenBank/DDBJ databases">
        <title>Pseudorhodobacter turbinis sp. nov., isolated from the gut of the Korean turban shell.</title>
        <authorList>
            <person name="Jeong Y.-S."/>
            <person name="Kang W.-R."/>
            <person name="Bae J.-W."/>
        </authorList>
    </citation>
    <scope>NUCLEOTIDE SEQUENCE [LARGE SCALE GENOMIC DNA]</scope>
    <source>
        <strain evidence="3 4">S12M18</strain>
        <plasmid evidence="3 4">unnamed2</plasmid>
    </source>
</reference>
<feature type="compositionally biased region" description="Acidic residues" evidence="1">
    <location>
        <begin position="677"/>
        <end position="689"/>
    </location>
</feature>
<dbReference type="InterPro" id="IPR012334">
    <property type="entry name" value="Pectin_lyas_fold"/>
</dbReference>
<dbReference type="InterPro" id="IPR011050">
    <property type="entry name" value="Pectin_lyase_fold/virulence"/>
</dbReference>
<dbReference type="SMART" id="SM00089">
    <property type="entry name" value="PKD"/>
    <property type="match status" value="1"/>
</dbReference>
<gene>
    <name evidence="3" type="ORF">EOK75_20345</name>
</gene>
<dbReference type="SUPFAM" id="SSF51126">
    <property type="entry name" value="Pectin lyase-like"/>
    <property type="match status" value="1"/>
</dbReference>
<evidence type="ECO:0000313" key="4">
    <source>
        <dbReference type="Proteomes" id="UP000298631"/>
    </source>
</evidence>
<dbReference type="SUPFAM" id="SSF49899">
    <property type="entry name" value="Concanavalin A-like lectins/glucanases"/>
    <property type="match status" value="4"/>
</dbReference>
<keyword evidence="3" id="KW-0614">Plasmid</keyword>
<dbReference type="Gene3D" id="2.60.120.200">
    <property type="match status" value="4"/>
</dbReference>
<dbReference type="KEGG" id="pseb:EOK75_20345"/>
<dbReference type="Proteomes" id="UP000298631">
    <property type="component" value="Plasmid unnamed2"/>
</dbReference>
<dbReference type="OrthoDB" id="3938151at2"/>
<feature type="domain" description="PKD" evidence="2">
    <location>
        <begin position="424"/>
        <end position="468"/>
    </location>
</feature>
<feature type="region of interest" description="Disordered" evidence="1">
    <location>
        <begin position="675"/>
        <end position="711"/>
    </location>
</feature>
<dbReference type="CDD" id="cd00146">
    <property type="entry name" value="PKD"/>
    <property type="match status" value="1"/>
</dbReference>
<evidence type="ECO:0000259" key="2">
    <source>
        <dbReference type="PROSITE" id="PS50093"/>
    </source>
</evidence>
<dbReference type="InterPro" id="IPR022409">
    <property type="entry name" value="PKD/Chitinase_dom"/>
</dbReference>
<dbReference type="RefSeq" id="WP_137195919.1">
    <property type="nucleotide sequence ID" value="NZ_CP039966.1"/>
</dbReference>
<organism evidence="3 4">
    <name type="scientific">Pseudorhodobacter turbinis</name>
    <dbReference type="NCBI Taxonomy" id="2500533"/>
    <lineage>
        <taxon>Bacteria</taxon>
        <taxon>Pseudomonadati</taxon>
        <taxon>Pseudomonadota</taxon>
        <taxon>Alphaproteobacteria</taxon>
        <taxon>Rhodobacterales</taxon>
        <taxon>Paracoccaceae</taxon>
        <taxon>Pseudorhodobacter</taxon>
    </lineage>
</organism>
<dbReference type="PROSITE" id="PS50093">
    <property type="entry name" value="PKD"/>
    <property type="match status" value="1"/>
</dbReference>
<protein>
    <submittedName>
        <fullName evidence="3">PKD domain-containing protein</fullName>
    </submittedName>
</protein>
<geneLocation type="plasmid" evidence="3 4">
    <name>unnamed2</name>
</geneLocation>
<dbReference type="SMART" id="SM00710">
    <property type="entry name" value="PbH1"/>
    <property type="match status" value="7"/>
</dbReference>
<dbReference type="SUPFAM" id="SSF49299">
    <property type="entry name" value="PKD domain"/>
    <property type="match status" value="1"/>
</dbReference>
<accession>A0A4P8EMI4</accession>
<keyword evidence="4" id="KW-1185">Reference proteome</keyword>
<dbReference type="Pfam" id="PF13229">
    <property type="entry name" value="Beta_helix"/>
    <property type="match status" value="1"/>
</dbReference>
<dbReference type="InterPro" id="IPR013320">
    <property type="entry name" value="ConA-like_dom_sf"/>
</dbReference>
<dbReference type="InterPro" id="IPR013783">
    <property type="entry name" value="Ig-like_fold"/>
</dbReference>